<name>A0A177AWC7_9BILA</name>
<protein>
    <submittedName>
        <fullName evidence="2">Uncharacterized protein</fullName>
    </submittedName>
</protein>
<keyword evidence="3" id="KW-1185">Reference proteome</keyword>
<organism evidence="2 3">
    <name type="scientific">Intoshia linei</name>
    <dbReference type="NCBI Taxonomy" id="1819745"/>
    <lineage>
        <taxon>Eukaryota</taxon>
        <taxon>Metazoa</taxon>
        <taxon>Spiralia</taxon>
        <taxon>Lophotrochozoa</taxon>
        <taxon>Mesozoa</taxon>
        <taxon>Orthonectida</taxon>
        <taxon>Rhopaluridae</taxon>
        <taxon>Intoshia</taxon>
    </lineage>
</organism>
<proteinExistence type="predicted"/>
<feature type="transmembrane region" description="Helical" evidence="1">
    <location>
        <begin position="86"/>
        <end position="108"/>
    </location>
</feature>
<sequence length="148" mass="17014">VSEAYKENSKTFYGPHEVPQIEADVIDSWHARSTILSRAKNLRDDYKECYDLLLAVIFGGRITLRIPGAVSKARWMSSILYSTKSYILGINPSSLMKLFLIWIFYGYLPFWLKAADTQNAKSNDLCMLDSWRNISSRSDIFRRICSTA</sequence>
<keyword evidence="1" id="KW-1133">Transmembrane helix</keyword>
<dbReference type="AlphaFoldDB" id="A0A177AWC7"/>
<comment type="caution">
    <text evidence="2">The sequence shown here is derived from an EMBL/GenBank/DDBJ whole genome shotgun (WGS) entry which is preliminary data.</text>
</comment>
<dbReference type="EMBL" id="LWCA01001259">
    <property type="protein sequence ID" value="OAF65514.1"/>
    <property type="molecule type" value="Genomic_DNA"/>
</dbReference>
<evidence type="ECO:0000313" key="3">
    <source>
        <dbReference type="Proteomes" id="UP000078046"/>
    </source>
</evidence>
<keyword evidence="1" id="KW-0812">Transmembrane</keyword>
<accession>A0A177AWC7</accession>
<keyword evidence="1" id="KW-0472">Membrane</keyword>
<evidence type="ECO:0000256" key="1">
    <source>
        <dbReference type="SAM" id="Phobius"/>
    </source>
</evidence>
<dbReference type="Proteomes" id="UP000078046">
    <property type="component" value="Unassembled WGS sequence"/>
</dbReference>
<evidence type="ECO:0000313" key="2">
    <source>
        <dbReference type="EMBL" id="OAF65514.1"/>
    </source>
</evidence>
<gene>
    <name evidence="2" type="ORF">A3Q56_06779</name>
</gene>
<feature type="non-terminal residue" evidence="2">
    <location>
        <position position="1"/>
    </location>
</feature>
<reference evidence="2 3" key="1">
    <citation type="submission" date="2016-04" db="EMBL/GenBank/DDBJ databases">
        <title>The genome of Intoshia linei affirms orthonectids as highly simplified spiralians.</title>
        <authorList>
            <person name="Mikhailov K.V."/>
            <person name="Slusarev G.S."/>
            <person name="Nikitin M.A."/>
            <person name="Logacheva M.D."/>
            <person name="Penin A."/>
            <person name="Aleoshin V."/>
            <person name="Panchin Y.V."/>
        </authorList>
    </citation>
    <scope>NUCLEOTIDE SEQUENCE [LARGE SCALE GENOMIC DNA]</scope>
    <source>
        <strain evidence="2">Intl2013</strain>
        <tissue evidence="2">Whole animal</tissue>
    </source>
</reference>